<sequence length="81" mass="9397">MRQCIDLSVLSLCLTIADSALLFLCRFQSVVYWLVVNVVAERWTSSIPTMVDESITLMFREHFFENVNVQRTMTCCGETRK</sequence>
<protein>
    <submittedName>
        <fullName evidence="1">Uncharacterized protein</fullName>
    </submittedName>
</protein>
<proteinExistence type="predicted"/>
<accession>A0A0A9GEP4</accession>
<reference evidence="1" key="2">
    <citation type="journal article" date="2015" name="Data Brief">
        <title>Shoot transcriptome of the giant reed, Arundo donax.</title>
        <authorList>
            <person name="Barrero R.A."/>
            <person name="Guerrero F.D."/>
            <person name="Moolhuijzen P."/>
            <person name="Goolsby J.A."/>
            <person name="Tidwell J."/>
            <person name="Bellgard S.E."/>
            <person name="Bellgard M.I."/>
        </authorList>
    </citation>
    <scope>NUCLEOTIDE SEQUENCE</scope>
    <source>
        <tissue evidence="1">Shoot tissue taken approximately 20 cm above the soil surface</tissue>
    </source>
</reference>
<dbReference type="AlphaFoldDB" id="A0A0A9GEP4"/>
<name>A0A0A9GEP4_ARUDO</name>
<dbReference type="EMBL" id="GBRH01175967">
    <property type="protein sequence ID" value="JAE21929.1"/>
    <property type="molecule type" value="Transcribed_RNA"/>
</dbReference>
<reference evidence="1" key="1">
    <citation type="submission" date="2014-09" db="EMBL/GenBank/DDBJ databases">
        <authorList>
            <person name="Magalhaes I.L.F."/>
            <person name="Oliveira U."/>
            <person name="Santos F.R."/>
            <person name="Vidigal T.H.D.A."/>
            <person name="Brescovit A.D."/>
            <person name="Santos A.J."/>
        </authorList>
    </citation>
    <scope>NUCLEOTIDE SEQUENCE</scope>
    <source>
        <tissue evidence="1">Shoot tissue taken approximately 20 cm above the soil surface</tissue>
    </source>
</reference>
<evidence type="ECO:0000313" key="1">
    <source>
        <dbReference type="EMBL" id="JAE21929.1"/>
    </source>
</evidence>
<organism evidence="1">
    <name type="scientific">Arundo donax</name>
    <name type="common">Giant reed</name>
    <name type="synonym">Donax arundinaceus</name>
    <dbReference type="NCBI Taxonomy" id="35708"/>
    <lineage>
        <taxon>Eukaryota</taxon>
        <taxon>Viridiplantae</taxon>
        <taxon>Streptophyta</taxon>
        <taxon>Embryophyta</taxon>
        <taxon>Tracheophyta</taxon>
        <taxon>Spermatophyta</taxon>
        <taxon>Magnoliopsida</taxon>
        <taxon>Liliopsida</taxon>
        <taxon>Poales</taxon>
        <taxon>Poaceae</taxon>
        <taxon>PACMAD clade</taxon>
        <taxon>Arundinoideae</taxon>
        <taxon>Arundineae</taxon>
        <taxon>Arundo</taxon>
    </lineage>
</organism>